<protein>
    <recommendedName>
        <fullName evidence="1">Stage 0 sporulation protein A homolog</fullName>
    </recommendedName>
</protein>
<accession>A0A1W1VFU9</accession>
<name>A0A1W1VFU9_DESTI</name>
<dbReference type="AlphaFoldDB" id="A0A1W1VFU9"/>
<keyword evidence="6" id="KW-0804">Transcription</keyword>
<dbReference type="InterPro" id="IPR011006">
    <property type="entry name" value="CheY-like_superfamily"/>
</dbReference>
<evidence type="ECO:0000256" key="9">
    <source>
        <dbReference type="PROSITE-ProRule" id="PRU01091"/>
    </source>
</evidence>
<dbReference type="PANTHER" id="PTHR48111:SF40">
    <property type="entry name" value="PHOSPHATE REGULON TRANSCRIPTIONAL REGULATORY PROTEIN PHOB"/>
    <property type="match status" value="1"/>
</dbReference>
<dbReference type="STRING" id="656914.SAMN00017405_1919"/>
<dbReference type="PROSITE" id="PS50110">
    <property type="entry name" value="RESPONSE_REGULATORY"/>
    <property type="match status" value="1"/>
</dbReference>
<dbReference type="FunFam" id="3.40.50.2300:FF:000001">
    <property type="entry name" value="DNA-binding response regulator PhoB"/>
    <property type="match status" value="1"/>
</dbReference>
<dbReference type="GO" id="GO:0032993">
    <property type="term" value="C:protein-DNA complex"/>
    <property type="evidence" value="ECO:0007669"/>
    <property type="project" value="TreeGrafter"/>
</dbReference>
<dbReference type="GO" id="GO:0000976">
    <property type="term" value="F:transcription cis-regulatory region binding"/>
    <property type="evidence" value="ECO:0007669"/>
    <property type="project" value="TreeGrafter"/>
</dbReference>
<dbReference type="InterPro" id="IPR016032">
    <property type="entry name" value="Sig_transdc_resp-reg_C-effctor"/>
</dbReference>
<organism evidence="12 13">
    <name type="scientific">Desulfonispora thiosulfatigenes DSM 11270</name>
    <dbReference type="NCBI Taxonomy" id="656914"/>
    <lineage>
        <taxon>Bacteria</taxon>
        <taxon>Bacillati</taxon>
        <taxon>Bacillota</taxon>
        <taxon>Clostridia</taxon>
        <taxon>Eubacteriales</taxon>
        <taxon>Peptococcaceae</taxon>
        <taxon>Desulfonispora</taxon>
    </lineage>
</organism>
<dbReference type="CDD" id="cd00383">
    <property type="entry name" value="trans_reg_C"/>
    <property type="match status" value="1"/>
</dbReference>
<dbReference type="Gene3D" id="1.10.10.10">
    <property type="entry name" value="Winged helix-like DNA-binding domain superfamily/Winged helix DNA-binding domain"/>
    <property type="match status" value="1"/>
</dbReference>
<gene>
    <name evidence="12" type="ORF">SAMN00017405_1919</name>
</gene>
<keyword evidence="2 8" id="KW-0597">Phosphoprotein</keyword>
<evidence type="ECO:0000259" key="10">
    <source>
        <dbReference type="PROSITE" id="PS50110"/>
    </source>
</evidence>
<keyword evidence="13" id="KW-1185">Reference proteome</keyword>
<dbReference type="InterPro" id="IPR036388">
    <property type="entry name" value="WH-like_DNA-bd_sf"/>
</dbReference>
<keyword evidence="5 9" id="KW-0238">DNA-binding</keyword>
<evidence type="ECO:0000256" key="2">
    <source>
        <dbReference type="ARBA" id="ARBA00022553"/>
    </source>
</evidence>
<dbReference type="SMART" id="SM00448">
    <property type="entry name" value="REC"/>
    <property type="match status" value="1"/>
</dbReference>
<dbReference type="Pfam" id="PF00072">
    <property type="entry name" value="Response_reg"/>
    <property type="match status" value="1"/>
</dbReference>
<feature type="modified residue" description="4-aspartylphosphate" evidence="8">
    <location>
        <position position="52"/>
    </location>
</feature>
<evidence type="ECO:0000256" key="7">
    <source>
        <dbReference type="ARBA" id="ARBA00024867"/>
    </source>
</evidence>
<dbReference type="GO" id="GO:0006355">
    <property type="term" value="P:regulation of DNA-templated transcription"/>
    <property type="evidence" value="ECO:0007669"/>
    <property type="project" value="InterPro"/>
</dbReference>
<dbReference type="Gene3D" id="6.10.250.690">
    <property type="match status" value="1"/>
</dbReference>
<dbReference type="SMART" id="SM00862">
    <property type="entry name" value="Trans_reg_C"/>
    <property type="match status" value="1"/>
</dbReference>
<dbReference type="InterPro" id="IPR001867">
    <property type="entry name" value="OmpR/PhoB-type_DNA-bd"/>
</dbReference>
<keyword evidence="4" id="KW-0805">Transcription regulation</keyword>
<evidence type="ECO:0000256" key="8">
    <source>
        <dbReference type="PROSITE-ProRule" id="PRU00169"/>
    </source>
</evidence>
<evidence type="ECO:0000256" key="3">
    <source>
        <dbReference type="ARBA" id="ARBA00023012"/>
    </source>
</evidence>
<feature type="domain" description="OmpR/PhoB-type" evidence="11">
    <location>
        <begin position="131"/>
        <end position="225"/>
    </location>
</feature>
<dbReference type="FunFam" id="1.10.10.10:FF:000018">
    <property type="entry name" value="DNA-binding response regulator ResD"/>
    <property type="match status" value="1"/>
</dbReference>
<evidence type="ECO:0000313" key="12">
    <source>
        <dbReference type="EMBL" id="SMB92186.1"/>
    </source>
</evidence>
<evidence type="ECO:0000256" key="5">
    <source>
        <dbReference type="ARBA" id="ARBA00023125"/>
    </source>
</evidence>
<dbReference type="SUPFAM" id="SSF52172">
    <property type="entry name" value="CheY-like"/>
    <property type="match status" value="1"/>
</dbReference>
<dbReference type="Pfam" id="PF00486">
    <property type="entry name" value="Trans_reg_C"/>
    <property type="match status" value="1"/>
</dbReference>
<dbReference type="OrthoDB" id="9790454at2"/>
<dbReference type="InterPro" id="IPR039420">
    <property type="entry name" value="WalR-like"/>
</dbReference>
<evidence type="ECO:0000256" key="6">
    <source>
        <dbReference type="ARBA" id="ARBA00023163"/>
    </source>
</evidence>
<keyword evidence="3" id="KW-0902">Two-component regulatory system</keyword>
<dbReference type="EMBL" id="FWWT01000020">
    <property type="protein sequence ID" value="SMB92186.1"/>
    <property type="molecule type" value="Genomic_DNA"/>
</dbReference>
<evidence type="ECO:0000256" key="4">
    <source>
        <dbReference type="ARBA" id="ARBA00023015"/>
    </source>
</evidence>
<feature type="domain" description="Response regulatory" evidence="10">
    <location>
        <begin position="3"/>
        <end position="119"/>
    </location>
</feature>
<evidence type="ECO:0000259" key="11">
    <source>
        <dbReference type="PROSITE" id="PS51755"/>
    </source>
</evidence>
<comment type="function">
    <text evidence="7">May play the central regulatory role in sporulation. It may be an element of the effector pathway responsible for the activation of sporulation genes in response to nutritional stress. Spo0A may act in concert with spo0H (a sigma factor) to control the expression of some genes that are critical to the sporulation process.</text>
</comment>
<dbReference type="GO" id="GO:0005829">
    <property type="term" value="C:cytosol"/>
    <property type="evidence" value="ECO:0007669"/>
    <property type="project" value="TreeGrafter"/>
</dbReference>
<dbReference type="Proteomes" id="UP000192731">
    <property type="component" value="Unassembled WGS sequence"/>
</dbReference>
<feature type="DNA-binding region" description="OmpR/PhoB-type" evidence="9">
    <location>
        <begin position="131"/>
        <end position="225"/>
    </location>
</feature>
<proteinExistence type="predicted"/>
<dbReference type="SUPFAM" id="SSF46894">
    <property type="entry name" value="C-terminal effector domain of the bipartite response regulators"/>
    <property type="match status" value="1"/>
</dbReference>
<sequence>MNTILVIEDDPSIRELLAFNLEREGFQVKLVSDGQEGLEMIKKNCPDLLILDLMLPFMDGMQICRNLRKDQKLAHLPIIMLTAKVEEIDKVLGLEMGADDYVTKPFSIRELISRVKALIRRSSSSTITKKENILVRSFLKIDLERYKVYVKDKKIDLTYKEFRLLSLLAENPGKVFTREYILEYIWGYEYLGDTRTVDVHIRHIRKKIGENLLETVRGVGYKYKE</sequence>
<dbReference type="RefSeq" id="WP_084053538.1">
    <property type="nucleotide sequence ID" value="NZ_FWWT01000020.1"/>
</dbReference>
<dbReference type="PROSITE" id="PS51755">
    <property type="entry name" value="OMPR_PHOB"/>
    <property type="match status" value="1"/>
</dbReference>
<dbReference type="InterPro" id="IPR001789">
    <property type="entry name" value="Sig_transdc_resp-reg_receiver"/>
</dbReference>
<evidence type="ECO:0000256" key="1">
    <source>
        <dbReference type="ARBA" id="ARBA00018672"/>
    </source>
</evidence>
<reference evidence="12 13" key="1">
    <citation type="submission" date="2017-04" db="EMBL/GenBank/DDBJ databases">
        <authorList>
            <person name="Afonso C.L."/>
            <person name="Miller P.J."/>
            <person name="Scott M.A."/>
            <person name="Spackman E."/>
            <person name="Goraichik I."/>
            <person name="Dimitrov K.M."/>
            <person name="Suarez D.L."/>
            <person name="Swayne D.E."/>
        </authorList>
    </citation>
    <scope>NUCLEOTIDE SEQUENCE [LARGE SCALE GENOMIC DNA]</scope>
    <source>
        <strain evidence="12 13">DSM 11270</strain>
    </source>
</reference>
<dbReference type="GO" id="GO:0000156">
    <property type="term" value="F:phosphorelay response regulator activity"/>
    <property type="evidence" value="ECO:0007669"/>
    <property type="project" value="TreeGrafter"/>
</dbReference>
<evidence type="ECO:0000313" key="13">
    <source>
        <dbReference type="Proteomes" id="UP000192731"/>
    </source>
</evidence>
<dbReference type="PANTHER" id="PTHR48111">
    <property type="entry name" value="REGULATOR OF RPOS"/>
    <property type="match status" value="1"/>
</dbReference>
<dbReference type="Gene3D" id="3.40.50.2300">
    <property type="match status" value="1"/>
</dbReference>